<evidence type="ECO:0000256" key="2">
    <source>
        <dbReference type="ARBA" id="ARBA00023015"/>
    </source>
</evidence>
<dbReference type="Proteomes" id="UP000199103">
    <property type="component" value="Chromosome I"/>
</dbReference>
<name>A0A1H1VRS1_9ACTN</name>
<dbReference type="SUPFAM" id="SSF52172">
    <property type="entry name" value="CheY-like"/>
    <property type="match status" value="1"/>
</dbReference>
<accession>A0A1H1VRS1</accession>
<proteinExistence type="predicted"/>
<feature type="domain" description="HTH luxR-type" evidence="6">
    <location>
        <begin position="153"/>
        <end position="218"/>
    </location>
</feature>
<dbReference type="GO" id="GO:0006355">
    <property type="term" value="P:regulation of DNA-templated transcription"/>
    <property type="evidence" value="ECO:0007669"/>
    <property type="project" value="InterPro"/>
</dbReference>
<dbReference type="SMART" id="SM00448">
    <property type="entry name" value="REC"/>
    <property type="match status" value="1"/>
</dbReference>
<protein>
    <submittedName>
        <fullName evidence="8">DNA-binding response regulator, NarL/FixJ family, contains REC and HTH domains</fullName>
    </submittedName>
</protein>
<evidence type="ECO:0000313" key="8">
    <source>
        <dbReference type="EMBL" id="SDS87597.1"/>
    </source>
</evidence>
<keyword evidence="2" id="KW-0805">Transcription regulation</keyword>
<dbReference type="InterPro" id="IPR039420">
    <property type="entry name" value="WalR-like"/>
</dbReference>
<dbReference type="InterPro" id="IPR011006">
    <property type="entry name" value="CheY-like_superfamily"/>
</dbReference>
<dbReference type="InterPro" id="IPR000792">
    <property type="entry name" value="Tscrpt_reg_LuxR_C"/>
</dbReference>
<feature type="modified residue" description="4-aspartylphosphate" evidence="5">
    <location>
        <position position="55"/>
    </location>
</feature>
<dbReference type="CDD" id="cd17535">
    <property type="entry name" value="REC_NarL-like"/>
    <property type="match status" value="1"/>
</dbReference>
<evidence type="ECO:0000259" key="7">
    <source>
        <dbReference type="PROSITE" id="PS50110"/>
    </source>
</evidence>
<sequence length="222" mass="23494">MAISVVVADDQDLVRAGLLMLLEAQTDIAVVGEVSDGPGAVEFALREHPDVVLMDVQMPGLSGIEATERIVRAGGEDHAAPVRVLILTTFADDEVLYPALRAGASGYLLKHAAPQDLPSAIRAVAAGQSWLDPRVAGGVMERAAGQPRPRIDGGRLAELLTPRELEVLALMAQGRTNRQIAEHLVLSEATVKTHVARVIAKTDSHDRAQAVALAYQSGVARP</sequence>
<dbReference type="OrthoDB" id="9808843at2"/>
<dbReference type="GO" id="GO:0000160">
    <property type="term" value="P:phosphorelay signal transduction system"/>
    <property type="evidence" value="ECO:0007669"/>
    <property type="project" value="InterPro"/>
</dbReference>
<dbReference type="EMBL" id="LT629772">
    <property type="protein sequence ID" value="SDS87597.1"/>
    <property type="molecule type" value="Genomic_DNA"/>
</dbReference>
<gene>
    <name evidence="8" type="ORF">SAMN04489812_3329</name>
</gene>
<keyword evidence="3 8" id="KW-0238">DNA-binding</keyword>
<dbReference type="InterPro" id="IPR016032">
    <property type="entry name" value="Sig_transdc_resp-reg_C-effctor"/>
</dbReference>
<dbReference type="Gene3D" id="3.40.50.2300">
    <property type="match status" value="1"/>
</dbReference>
<dbReference type="Pfam" id="PF00196">
    <property type="entry name" value="GerE"/>
    <property type="match status" value="1"/>
</dbReference>
<dbReference type="AlphaFoldDB" id="A0A1H1VRS1"/>
<dbReference type="InterPro" id="IPR001789">
    <property type="entry name" value="Sig_transdc_resp-reg_receiver"/>
</dbReference>
<dbReference type="InterPro" id="IPR058245">
    <property type="entry name" value="NreC/VraR/RcsB-like_REC"/>
</dbReference>
<evidence type="ECO:0000256" key="3">
    <source>
        <dbReference type="ARBA" id="ARBA00023125"/>
    </source>
</evidence>
<dbReference type="GO" id="GO:0003677">
    <property type="term" value="F:DNA binding"/>
    <property type="evidence" value="ECO:0007669"/>
    <property type="project" value="UniProtKB-KW"/>
</dbReference>
<feature type="domain" description="Response regulatory" evidence="7">
    <location>
        <begin position="4"/>
        <end position="125"/>
    </location>
</feature>
<dbReference type="RefSeq" id="WP_091526569.1">
    <property type="nucleotide sequence ID" value="NZ_LT629772.1"/>
</dbReference>
<keyword evidence="1 5" id="KW-0597">Phosphoprotein</keyword>
<keyword evidence="4" id="KW-0804">Transcription</keyword>
<dbReference type="PROSITE" id="PS50043">
    <property type="entry name" value="HTH_LUXR_2"/>
    <property type="match status" value="1"/>
</dbReference>
<dbReference type="SUPFAM" id="SSF46894">
    <property type="entry name" value="C-terminal effector domain of the bipartite response regulators"/>
    <property type="match status" value="1"/>
</dbReference>
<dbReference type="PANTHER" id="PTHR43214:SF24">
    <property type="entry name" value="TRANSCRIPTIONAL REGULATORY PROTEIN NARL-RELATED"/>
    <property type="match status" value="1"/>
</dbReference>
<dbReference type="PROSITE" id="PS00622">
    <property type="entry name" value="HTH_LUXR_1"/>
    <property type="match status" value="1"/>
</dbReference>
<dbReference type="PANTHER" id="PTHR43214">
    <property type="entry name" value="TWO-COMPONENT RESPONSE REGULATOR"/>
    <property type="match status" value="1"/>
</dbReference>
<dbReference type="PRINTS" id="PR00038">
    <property type="entry name" value="HTHLUXR"/>
</dbReference>
<dbReference type="CDD" id="cd06170">
    <property type="entry name" value="LuxR_C_like"/>
    <property type="match status" value="1"/>
</dbReference>
<evidence type="ECO:0000256" key="4">
    <source>
        <dbReference type="ARBA" id="ARBA00023163"/>
    </source>
</evidence>
<evidence type="ECO:0000256" key="1">
    <source>
        <dbReference type="ARBA" id="ARBA00022553"/>
    </source>
</evidence>
<evidence type="ECO:0000313" key="9">
    <source>
        <dbReference type="Proteomes" id="UP000199103"/>
    </source>
</evidence>
<dbReference type="SMART" id="SM00421">
    <property type="entry name" value="HTH_LUXR"/>
    <property type="match status" value="1"/>
</dbReference>
<dbReference type="STRING" id="630515.SAMN04489812_3329"/>
<keyword evidence="9" id="KW-1185">Reference proteome</keyword>
<organism evidence="8 9">
    <name type="scientific">Microlunatus soli</name>
    <dbReference type="NCBI Taxonomy" id="630515"/>
    <lineage>
        <taxon>Bacteria</taxon>
        <taxon>Bacillati</taxon>
        <taxon>Actinomycetota</taxon>
        <taxon>Actinomycetes</taxon>
        <taxon>Propionibacteriales</taxon>
        <taxon>Propionibacteriaceae</taxon>
        <taxon>Microlunatus</taxon>
    </lineage>
</organism>
<evidence type="ECO:0000256" key="5">
    <source>
        <dbReference type="PROSITE-ProRule" id="PRU00169"/>
    </source>
</evidence>
<dbReference type="PROSITE" id="PS50110">
    <property type="entry name" value="RESPONSE_REGULATORY"/>
    <property type="match status" value="1"/>
</dbReference>
<evidence type="ECO:0000259" key="6">
    <source>
        <dbReference type="PROSITE" id="PS50043"/>
    </source>
</evidence>
<reference evidence="8 9" key="1">
    <citation type="submission" date="2016-10" db="EMBL/GenBank/DDBJ databases">
        <authorList>
            <person name="de Groot N.N."/>
        </authorList>
    </citation>
    <scope>NUCLEOTIDE SEQUENCE [LARGE SCALE GENOMIC DNA]</scope>
    <source>
        <strain evidence="8 9">DSM 21800</strain>
    </source>
</reference>
<dbReference type="Pfam" id="PF00072">
    <property type="entry name" value="Response_reg"/>
    <property type="match status" value="1"/>
</dbReference>